<dbReference type="Proteomes" id="UP000184694">
    <property type="component" value="Unassembled WGS sequence"/>
</dbReference>
<dbReference type="OrthoDB" id="9812260at2"/>
<dbReference type="SMART" id="SM00267">
    <property type="entry name" value="GGDEF"/>
    <property type="match status" value="1"/>
</dbReference>
<evidence type="ECO:0000256" key="1">
    <source>
        <dbReference type="ARBA" id="ARBA00012528"/>
    </source>
</evidence>
<evidence type="ECO:0000313" key="7">
    <source>
        <dbReference type="Proteomes" id="UP000184694"/>
    </source>
</evidence>
<dbReference type="EMBL" id="FSRG01000005">
    <property type="protein sequence ID" value="SIO19192.1"/>
    <property type="molecule type" value="Genomic_DNA"/>
</dbReference>
<evidence type="ECO:0000256" key="4">
    <source>
        <dbReference type="ARBA" id="ARBA00034247"/>
    </source>
</evidence>
<evidence type="ECO:0000256" key="3">
    <source>
        <dbReference type="ARBA" id="ARBA00029839"/>
    </source>
</evidence>
<dbReference type="SUPFAM" id="SSF55073">
    <property type="entry name" value="Nucleotide cyclase"/>
    <property type="match status" value="1"/>
</dbReference>
<dbReference type="GO" id="GO:0052621">
    <property type="term" value="F:diguanylate cyclase activity"/>
    <property type="evidence" value="ECO:0007669"/>
    <property type="project" value="UniProtKB-EC"/>
</dbReference>
<accession>A0A1N6HHF7</accession>
<dbReference type="STRING" id="1121457.SAMN02745161_2210"/>
<dbReference type="PANTHER" id="PTHR45138:SF9">
    <property type="entry name" value="DIGUANYLATE CYCLASE DGCM-RELATED"/>
    <property type="match status" value="1"/>
</dbReference>
<dbReference type="Gene3D" id="1.10.490.10">
    <property type="entry name" value="Globins"/>
    <property type="match status" value="1"/>
</dbReference>
<evidence type="ECO:0000313" key="6">
    <source>
        <dbReference type="EMBL" id="SIO19192.1"/>
    </source>
</evidence>
<dbReference type="EC" id="2.7.7.65" evidence="1"/>
<evidence type="ECO:0000259" key="5">
    <source>
        <dbReference type="PROSITE" id="PS50887"/>
    </source>
</evidence>
<organism evidence="6 7">
    <name type="scientific">Halodesulfovibrio marinisediminis DSM 17456</name>
    <dbReference type="NCBI Taxonomy" id="1121457"/>
    <lineage>
        <taxon>Bacteria</taxon>
        <taxon>Pseudomonadati</taxon>
        <taxon>Thermodesulfobacteriota</taxon>
        <taxon>Desulfovibrionia</taxon>
        <taxon>Desulfovibrionales</taxon>
        <taxon>Desulfovibrionaceae</taxon>
        <taxon>Halodesulfovibrio</taxon>
    </lineage>
</organism>
<dbReference type="Pfam" id="PF11563">
    <property type="entry name" value="Protoglobin"/>
    <property type="match status" value="1"/>
</dbReference>
<evidence type="ECO:0000256" key="2">
    <source>
        <dbReference type="ARBA" id="ARBA00015125"/>
    </source>
</evidence>
<dbReference type="SUPFAM" id="SSF46458">
    <property type="entry name" value="Globin-like"/>
    <property type="match status" value="1"/>
</dbReference>
<dbReference type="FunFam" id="3.30.70.270:FF:000001">
    <property type="entry name" value="Diguanylate cyclase domain protein"/>
    <property type="match status" value="1"/>
</dbReference>
<reference evidence="7" key="1">
    <citation type="submission" date="2016-11" db="EMBL/GenBank/DDBJ databases">
        <authorList>
            <person name="Varghese N."/>
            <person name="Submissions S."/>
        </authorList>
    </citation>
    <scope>NUCLEOTIDE SEQUENCE [LARGE SCALE GENOMIC DNA]</scope>
    <source>
        <strain evidence="7">DSM 17456</strain>
    </source>
</reference>
<dbReference type="RefSeq" id="WP_074216972.1">
    <property type="nucleotide sequence ID" value="NZ_FSRG01000005.1"/>
</dbReference>
<dbReference type="PANTHER" id="PTHR45138">
    <property type="entry name" value="REGULATORY COMPONENTS OF SENSORY TRANSDUCTION SYSTEM"/>
    <property type="match status" value="1"/>
</dbReference>
<dbReference type="PROSITE" id="PS50887">
    <property type="entry name" value="GGDEF"/>
    <property type="match status" value="1"/>
</dbReference>
<dbReference type="AlphaFoldDB" id="A0A1N6HHF7"/>
<protein>
    <recommendedName>
        <fullName evidence="2">Diguanylate cyclase DosC</fullName>
        <ecNumber evidence="1">2.7.7.65</ecNumber>
    </recommendedName>
    <alternativeName>
        <fullName evidence="3">Direct oxygen-sensing cyclase</fullName>
    </alternativeName>
</protein>
<dbReference type="InterPro" id="IPR050469">
    <property type="entry name" value="Diguanylate_Cyclase"/>
</dbReference>
<dbReference type="InterPro" id="IPR012292">
    <property type="entry name" value="Globin/Proto"/>
</dbReference>
<comment type="catalytic activity">
    <reaction evidence="4">
        <text>2 GTP = 3',3'-c-di-GMP + 2 diphosphate</text>
        <dbReference type="Rhea" id="RHEA:24898"/>
        <dbReference type="ChEBI" id="CHEBI:33019"/>
        <dbReference type="ChEBI" id="CHEBI:37565"/>
        <dbReference type="ChEBI" id="CHEBI:58805"/>
        <dbReference type="EC" id="2.7.7.65"/>
    </reaction>
</comment>
<sequence length="377" mass="43241">MRPTDFTLNEQLRITTHEISRRKHLLDLTDDEIKTLNEAKPIILSDLENITNLFYKELVEMEGAPQLIGDAETLHRLKNYLQRYVRTLFEGPYDMDYVQSRLRIGLVHKRIGVPPKLYIAAYKILSRILRGKLRSESKKISCEVCSGRSGALEKVMLFDLVFVFDTFIQSLVNEVSQSKQNLEEYARELEVTVHNRTKQLKEQASKDGLTGLFNQRTFFEHLRAEVSRSQRRADTFSLCYFDLDNFKKVNDIHGHQQGDEVLIAVGTAINKVLRQEDTGARYGGDEFCIILPQTSAEQAKIVCKRLIKIFSEITPQESVTLSIGLAEFIPDTNIDPDTLIKHADKAMYSSKKQSGHYVTVYTDELIPSAKKVFYPNI</sequence>
<name>A0A1N6HHF7_9BACT</name>
<proteinExistence type="predicted"/>
<gene>
    <name evidence="6" type="ORF">SAMN02745161_2210</name>
</gene>
<dbReference type="CDD" id="cd01949">
    <property type="entry name" value="GGDEF"/>
    <property type="match status" value="1"/>
</dbReference>
<feature type="domain" description="GGDEF" evidence="5">
    <location>
        <begin position="234"/>
        <end position="363"/>
    </location>
</feature>
<keyword evidence="7" id="KW-1185">Reference proteome</keyword>
<dbReference type="NCBIfam" id="TIGR00254">
    <property type="entry name" value="GGDEF"/>
    <property type="match status" value="1"/>
</dbReference>
<dbReference type="Pfam" id="PF00990">
    <property type="entry name" value="GGDEF"/>
    <property type="match status" value="1"/>
</dbReference>
<dbReference type="Gene3D" id="3.30.70.270">
    <property type="match status" value="1"/>
</dbReference>
<dbReference type="InterPro" id="IPR044398">
    <property type="entry name" value="Globin-sensor_dom"/>
</dbReference>
<dbReference type="GO" id="GO:0020037">
    <property type="term" value="F:heme binding"/>
    <property type="evidence" value="ECO:0007669"/>
    <property type="project" value="InterPro"/>
</dbReference>
<dbReference type="InterPro" id="IPR029787">
    <property type="entry name" value="Nucleotide_cyclase"/>
</dbReference>
<dbReference type="InterPro" id="IPR043128">
    <property type="entry name" value="Rev_trsase/Diguanyl_cyclase"/>
</dbReference>
<dbReference type="InterPro" id="IPR009050">
    <property type="entry name" value="Globin-like_sf"/>
</dbReference>
<dbReference type="GO" id="GO:0019825">
    <property type="term" value="F:oxygen binding"/>
    <property type="evidence" value="ECO:0007669"/>
    <property type="project" value="InterPro"/>
</dbReference>
<dbReference type="InterPro" id="IPR000160">
    <property type="entry name" value="GGDEF_dom"/>
</dbReference>